<name>A0AAE1UNN0_9SOLA</name>
<gene>
    <name evidence="1" type="ORF">RND71_043774</name>
</gene>
<evidence type="ECO:0000313" key="1">
    <source>
        <dbReference type="EMBL" id="KAK4337447.1"/>
    </source>
</evidence>
<dbReference type="EMBL" id="JAVYJV010000025">
    <property type="protein sequence ID" value="KAK4337447.1"/>
    <property type="molecule type" value="Genomic_DNA"/>
</dbReference>
<proteinExistence type="predicted"/>
<comment type="caution">
    <text evidence="1">The sequence shown here is derived from an EMBL/GenBank/DDBJ whole genome shotgun (WGS) entry which is preliminary data.</text>
</comment>
<evidence type="ECO:0000313" key="2">
    <source>
        <dbReference type="Proteomes" id="UP001291623"/>
    </source>
</evidence>
<sequence length="113" mass="12894">MLAENPLLKMEENPGIRHALSGVERKSKRSYWAFFVVWQSVIKKKLLTSALPRGAVKKGDEQENEMRFEVIRSLKFNQNTSTGVNLCLLEEEYGFLNLVKEANSTPIAMHRVG</sequence>
<dbReference type="AlphaFoldDB" id="A0AAE1UNN0"/>
<reference evidence="1" key="1">
    <citation type="submission" date="2023-12" db="EMBL/GenBank/DDBJ databases">
        <title>Genome assembly of Anisodus tanguticus.</title>
        <authorList>
            <person name="Wang Y.-J."/>
        </authorList>
    </citation>
    <scope>NUCLEOTIDE SEQUENCE</scope>
    <source>
        <strain evidence="1">KB-2021</strain>
        <tissue evidence="1">Leaf</tissue>
    </source>
</reference>
<organism evidence="1 2">
    <name type="scientific">Anisodus tanguticus</name>
    <dbReference type="NCBI Taxonomy" id="243964"/>
    <lineage>
        <taxon>Eukaryota</taxon>
        <taxon>Viridiplantae</taxon>
        <taxon>Streptophyta</taxon>
        <taxon>Embryophyta</taxon>
        <taxon>Tracheophyta</taxon>
        <taxon>Spermatophyta</taxon>
        <taxon>Magnoliopsida</taxon>
        <taxon>eudicotyledons</taxon>
        <taxon>Gunneridae</taxon>
        <taxon>Pentapetalae</taxon>
        <taxon>asterids</taxon>
        <taxon>lamiids</taxon>
        <taxon>Solanales</taxon>
        <taxon>Solanaceae</taxon>
        <taxon>Solanoideae</taxon>
        <taxon>Hyoscyameae</taxon>
        <taxon>Anisodus</taxon>
    </lineage>
</organism>
<dbReference type="Proteomes" id="UP001291623">
    <property type="component" value="Unassembled WGS sequence"/>
</dbReference>
<protein>
    <submittedName>
        <fullName evidence="1">Uncharacterized protein</fullName>
    </submittedName>
</protein>
<accession>A0AAE1UNN0</accession>
<keyword evidence="2" id="KW-1185">Reference proteome</keyword>